<proteinExistence type="predicted"/>
<evidence type="ECO:0000313" key="2">
    <source>
        <dbReference type="Proteomes" id="UP000007703"/>
    </source>
</evidence>
<dbReference type="InParanoid" id="C4Y9Z0"/>
<dbReference type="KEGG" id="clu:CLUG_04838"/>
<sequence length="233" mass="28237">MCIVHWTWSDTFHNRWVMIAETRKRMNALERIDIKNLPEGSECTFCKRVFTDKDNQVVLKRSESEYKNDSHVFVHWDCCECEWNERVVEYEERHDFDDSEEFKNLKYFNFRKEIEIHMNSIEKVDAKTLPEGKECGGCNKKFSEMKNPVVLKPWDCNLDNDHRYFEWDCLEDLFTRGYLRDCCMKNGYWNGRCCFPFKDVLFDYDEDFQKFKEYAVKNDEVIEKVVPKLSSHL</sequence>
<organism evidence="1 2">
    <name type="scientific">Clavispora lusitaniae (strain ATCC 42720)</name>
    <name type="common">Yeast</name>
    <name type="synonym">Candida lusitaniae</name>
    <dbReference type="NCBI Taxonomy" id="306902"/>
    <lineage>
        <taxon>Eukaryota</taxon>
        <taxon>Fungi</taxon>
        <taxon>Dikarya</taxon>
        <taxon>Ascomycota</taxon>
        <taxon>Saccharomycotina</taxon>
        <taxon>Pichiomycetes</taxon>
        <taxon>Metschnikowiaceae</taxon>
        <taxon>Clavispora</taxon>
    </lineage>
</organism>
<accession>C4Y9Z0</accession>
<dbReference type="Proteomes" id="UP000007703">
    <property type="component" value="Unassembled WGS sequence"/>
</dbReference>
<dbReference type="HOGENOM" id="CLU_1189806_0_0_1"/>
<reference evidence="1 2" key="1">
    <citation type="journal article" date="2009" name="Nature">
        <title>Evolution of pathogenicity and sexual reproduction in eight Candida genomes.</title>
        <authorList>
            <person name="Butler G."/>
            <person name="Rasmussen M.D."/>
            <person name="Lin M.F."/>
            <person name="Santos M.A."/>
            <person name="Sakthikumar S."/>
            <person name="Munro C.A."/>
            <person name="Rheinbay E."/>
            <person name="Grabherr M."/>
            <person name="Forche A."/>
            <person name="Reedy J.L."/>
            <person name="Agrafioti I."/>
            <person name="Arnaud M.B."/>
            <person name="Bates S."/>
            <person name="Brown A.J."/>
            <person name="Brunke S."/>
            <person name="Costanzo M.C."/>
            <person name="Fitzpatrick D.A."/>
            <person name="de Groot P.W."/>
            <person name="Harris D."/>
            <person name="Hoyer L.L."/>
            <person name="Hube B."/>
            <person name="Klis F.M."/>
            <person name="Kodira C."/>
            <person name="Lennard N."/>
            <person name="Logue M.E."/>
            <person name="Martin R."/>
            <person name="Neiman A.M."/>
            <person name="Nikolaou E."/>
            <person name="Quail M.A."/>
            <person name="Quinn J."/>
            <person name="Santos M.C."/>
            <person name="Schmitzberger F.F."/>
            <person name="Sherlock G."/>
            <person name="Shah P."/>
            <person name="Silverstein K.A."/>
            <person name="Skrzypek M.S."/>
            <person name="Soll D."/>
            <person name="Staggs R."/>
            <person name="Stansfield I."/>
            <person name="Stumpf M.P."/>
            <person name="Sudbery P.E."/>
            <person name="Srikantha T."/>
            <person name="Zeng Q."/>
            <person name="Berman J."/>
            <person name="Berriman M."/>
            <person name="Heitman J."/>
            <person name="Gow N.A."/>
            <person name="Lorenz M.C."/>
            <person name="Birren B.W."/>
            <person name="Kellis M."/>
            <person name="Cuomo C.A."/>
        </authorList>
    </citation>
    <scope>NUCLEOTIDE SEQUENCE [LARGE SCALE GENOMIC DNA]</scope>
    <source>
        <strain evidence="1 2">ATCC 42720</strain>
    </source>
</reference>
<dbReference type="EMBL" id="CH408081">
    <property type="protein sequence ID" value="EEQ40710.1"/>
    <property type="molecule type" value="Genomic_DNA"/>
</dbReference>
<evidence type="ECO:0000313" key="1">
    <source>
        <dbReference type="EMBL" id="EEQ40710.1"/>
    </source>
</evidence>
<dbReference type="GeneID" id="8495442"/>
<protein>
    <submittedName>
        <fullName evidence="1">Uncharacterized protein</fullName>
    </submittedName>
</protein>
<dbReference type="AlphaFoldDB" id="C4Y9Z0"/>
<name>C4Y9Z0_CLAL4</name>
<gene>
    <name evidence="1" type="ORF">CLUG_04838</name>
</gene>
<dbReference type="VEuPathDB" id="FungiDB:CLUG_04838"/>